<dbReference type="EMBL" id="JAPDIA010000003">
    <property type="protein sequence ID" value="MDG0809939.1"/>
    <property type="molecule type" value="Genomic_DNA"/>
</dbReference>
<reference evidence="6" key="1">
    <citation type="submission" date="2022-10" db="EMBL/GenBank/DDBJ databases">
        <title>Comparative genomic analysis of Cohnella hashimotonis sp. nov., isolated from the International Space Station.</title>
        <authorList>
            <person name="Simpson A."/>
            <person name="Venkateswaran K."/>
        </authorList>
    </citation>
    <scope>NUCLEOTIDE SEQUENCE</scope>
    <source>
        <strain evidence="6">DSM 28161</strain>
    </source>
</reference>
<dbReference type="SMART" id="SM00342">
    <property type="entry name" value="HTH_ARAC"/>
    <property type="match status" value="1"/>
</dbReference>
<organism evidence="6 7">
    <name type="scientific">Cohnella rhizosphaerae</name>
    <dbReference type="NCBI Taxonomy" id="1457232"/>
    <lineage>
        <taxon>Bacteria</taxon>
        <taxon>Bacillati</taxon>
        <taxon>Bacillota</taxon>
        <taxon>Bacilli</taxon>
        <taxon>Bacillales</taxon>
        <taxon>Paenibacillaceae</taxon>
        <taxon>Cohnella</taxon>
    </lineage>
</organism>
<dbReference type="SUPFAM" id="SSF46689">
    <property type="entry name" value="Homeodomain-like"/>
    <property type="match status" value="2"/>
</dbReference>
<dbReference type="InterPro" id="IPR020449">
    <property type="entry name" value="Tscrpt_reg_AraC-type_HTH"/>
</dbReference>
<dbReference type="AlphaFoldDB" id="A0A9X4QT36"/>
<keyword evidence="4" id="KW-0812">Transmembrane</keyword>
<keyword evidence="3" id="KW-0804">Transcription</keyword>
<dbReference type="GO" id="GO:0003700">
    <property type="term" value="F:DNA-binding transcription factor activity"/>
    <property type="evidence" value="ECO:0007669"/>
    <property type="project" value="InterPro"/>
</dbReference>
<comment type="caution">
    <text evidence="6">The sequence shown here is derived from an EMBL/GenBank/DDBJ whole genome shotgun (WGS) entry which is preliminary data.</text>
</comment>
<name>A0A9X4QT36_9BACL</name>
<keyword evidence="2" id="KW-0238">DNA-binding</keyword>
<evidence type="ECO:0000256" key="3">
    <source>
        <dbReference type="ARBA" id="ARBA00023163"/>
    </source>
</evidence>
<dbReference type="InterPro" id="IPR018062">
    <property type="entry name" value="HTH_AraC-typ_CS"/>
</dbReference>
<dbReference type="GO" id="GO:0043565">
    <property type="term" value="F:sequence-specific DNA binding"/>
    <property type="evidence" value="ECO:0007669"/>
    <property type="project" value="InterPro"/>
</dbReference>
<evidence type="ECO:0000256" key="1">
    <source>
        <dbReference type="ARBA" id="ARBA00023015"/>
    </source>
</evidence>
<dbReference type="Pfam" id="PF12833">
    <property type="entry name" value="HTH_18"/>
    <property type="match status" value="1"/>
</dbReference>
<protein>
    <submittedName>
        <fullName evidence="6">Helix-turn-helix domain-containing protein</fullName>
    </submittedName>
</protein>
<evidence type="ECO:0000313" key="7">
    <source>
        <dbReference type="Proteomes" id="UP001153404"/>
    </source>
</evidence>
<dbReference type="PANTHER" id="PTHR43280:SF28">
    <property type="entry name" value="HTH-TYPE TRANSCRIPTIONAL ACTIVATOR RHAS"/>
    <property type="match status" value="1"/>
</dbReference>
<accession>A0A9X4QT36</accession>
<feature type="transmembrane region" description="Helical" evidence="4">
    <location>
        <begin position="9"/>
        <end position="33"/>
    </location>
</feature>
<evidence type="ECO:0000313" key="6">
    <source>
        <dbReference type="EMBL" id="MDG0809939.1"/>
    </source>
</evidence>
<evidence type="ECO:0000256" key="4">
    <source>
        <dbReference type="SAM" id="Phobius"/>
    </source>
</evidence>
<sequence>MSRLFLNRIYLGIMLSFALVLLIPMGLLGTLIISQVRSALEEETKSSALSALNQTKLAIDTRVMELDEMSYQISTNRFLRQLFNADGAAGPDQYFTIADFARDFSSISSVNKFISDAFIYMKKDRTFLTPVTNYSADLIYRSYGPRDSTYEQWLAELEQTHDGQLRASAQIGTIADKGVKSLIYSRTLQSQGGQSTATLLAYIREGTIRSLFESQSNRLKGDYYIVDESGAVIFSTDPDNAILKSPMLSGTHQGNFASYRLGKQSYIAVTVPSQVRGWSYYSVIRQDVFMSRVDWIQGMILAVMAACLLLGFALSVYLSRKNYLPIKRIISSINKGGKTEPHLAIDYDTLIGKIEETYDKKSELEHQFKQQLHSIRSNFMKKLLMNTYRNQGEIDRMQEVLNIRWKSEWFNVLLIRIDDFAPLTEQGDGYRPDLVRLIIVNIAEELFNQRHQAFSYEEEGQITLLVNYGDLSEADMYQETADLMKQLIQFIGDRFRIDLSAGAGNVCQGLSGVPGAWAEAKLALSQRLLHGKHSLTMYRDIPLSSNSYYYPMDLELQIMNHVRIGDAEGAERLLDRIYEENYVNRRLPVYLVNCLFFDMVGTIVKVLDGVQANHEEVFGENADMVATLMQCDTVDEMHQEIKEILRRVCVYLLDRRESNNNDLRDRMMAYIEAHYADKELSLLVAADYLGMSNSYLSRFFKDHTGYNFIDYVTRLRIQRAKALLSGTDLSITEIADKVGYGSANSFIRSFKKLESITPGQFKEGR</sequence>
<dbReference type="Gene3D" id="1.10.10.60">
    <property type="entry name" value="Homeodomain-like"/>
    <property type="match status" value="2"/>
</dbReference>
<dbReference type="PANTHER" id="PTHR43280">
    <property type="entry name" value="ARAC-FAMILY TRANSCRIPTIONAL REGULATOR"/>
    <property type="match status" value="1"/>
</dbReference>
<keyword evidence="4" id="KW-0472">Membrane</keyword>
<keyword evidence="4" id="KW-1133">Transmembrane helix</keyword>
<evidence type="ECO:0000259" key="5">
    <source>
        <dbReference type="PROSITE" id="PS01124"/>
    </source>
</evidence>
<dbReference type="RefSeq" id="WP_277531501.1">
    <property type="nucleotide sequence ID" value="NZ_JAPDIA010000003.1"/>
</dbReference>
<dbReference type="PRINTS" id="PR00032">
    <property type="entry name" value="HTHARAC"/>
</dbReference>
<dbReference type="Proteomes" id="UP001153404">
    <property type="component" value="Unassembled WGS sequence"/>
</dbReference>
<gene>
    <name evidence="6" type="ORF">OMP40_11745</name>
</gene>
<feature type="transmembrane region" description="Helical" evidence="4">
    <location>
        <begin position="295"/>
        <end position="318"/>
    </location>
</feature>
<keyword evidence="1" id="KW-0805">Transcription regulation</keyword>
<dbReference type="PROSITE" id="PS00041">
    <property type="entry name" value="HTH_ARAC_FAMILY_1"/>
    <property type="match status" value="1"/>
</dbReference>
<keyword evidence="7" id="KW-1185">Reference proteome</keyword>
<dbReference type="InterPro" id="IPR009057">
    <property type="entry name" value="Homeodomain-like_sf"/>
</dbReference>
<dbReference type="PROSITE" id="PS01124">
    <property type="entry name" value="HTH_ARAC_FAMILY_2"/>
    <property type="match status" value="1"/>
</dbReference>
<feature type="domain" description="HTH araC/xylS-type" evidence="5">
    <location>
        <begin position="665"/>
        <end position="764"/>
    </location>
</feature>
<evidence type="ECO:0000256" key="2">
    <source>
        <dbReference type="ARBA" id="ARBA00023125"/>
    </source>
</evidence>
<dbReference type="InterPro" id="IPR041522">
    <property type="entry name" value="CdaR_GGDEF"/>
</dbReference>
<dbReference type="InterPro" id="IPR018060">
    <property type="entry name" value="HTH_AraC"/>
</dbReference>
<dbReference type="Pfam" id="PF17853">
    <property type="entry name" value="GGDEF_2"/>
    <property type="match status" value="1"/>
</dbReference>
<proteinExistence type="predicted"/>